<feature type="domain" description="HPt" evidence="16">
    <location>
        <begin position="716"/>
        <end position="807"/>
    </location>
</feature>
<dbReference type="Gene3D" id="3.30.565.10">
    <property type="entry name" value="Histidine kinase-like ATPase, C-terminal domain"/>
    <property type="match status" value="1"/>
</dbReference>
<dbReference type="InterPro" id="IPR011006">
    <property type="entry name" value="CheY-like_superfamily"/>
</dbReference>
<dbReference type="PROSITE" id="PS50894">
    <property type="entry name" value="HPT"/>
    <property type="match status" value="1"/>
</dbReference>
<evidence type="ECO:0000256" key="8">
    <source>
        <dbReference type="ARBA" id="ARBA00022840"/>
    </source>
</evidence>
<dbReference type="PRINTS" id="PR00344">
    <property type="entry name" value="BCTRLSENSOR"/>
</dbReference>
<dbReference type="InterPro" id="IPR005467">
    <property type="entry name" value="His_kinase_dom"/>
</dbReference>
<feature type="domain" description="Response regulatory" evidence="15">
    <location>
        <begin position="558"/>
        <end position="676"/>
    </location>
</feature>
<dbReference type="InterPro" id="IPR003594">
    <property type="entry name" value="HATPase_dom"/>
</dbReference>
<dbReference type="Gene3D" id="3.40.50.2300">
    <property type="match status" value="1"/>
</dbReference>
<comment type="subcellular location">
    <subcellularLocation>
        <location evidence="2">Cell membrane</location>
        <topology evidence="2">Multi-pass membrane protein</topology>
    </subcellularLocation>
</comment>
<dbReference type="EC" id="2.7.13.3" evidence="3"/>
<sequence>MPTEYRKFDKRLLNVSEAIEKLLSEEENTSELEQIESWLNTQLGKIKLQRIKESNILKDQSYDRNLWQDGIMILNSAMEIIHYSGFKNYFSSSTFNYSRKFKFTEFIHDTDKETFEEAFSLALSHLKNETIEIDLKTGVGNLNRCELEIDIVSSNINSDRYILFFRFMESNDVQAFDYQSIVFENLPDMDVYLYDKDYRYILCGGREKEKFNLNNSDFIGQTMFDVYDKQTQRRVFPFYNKALNGEYTEGEVRYRDNVYYIVAAPVKNHQNKTIAGILISQNVTNDKLLEENLIKSKEQAQKADKAKSIFIANMSHEIRTPLNSILGFTEQLEKTELNQKQEKLIHLIKNASDHLLYLVTEIVFLFKLGMDKVYLENIPFLVNDIFIELEEIFTQQTEKKSLDFEVIKDKNLPPVLTGDPFRLKQILMNLLVNAIKYTDKGKITLTCEVQKETKGKAEILFKVSDTGIGISDKDLPYIFDVFEQGNKRTEKIRGGAGLGLGICNRLVNLLKGDIWVESKLNVGSTFFVSLPFKKASVDQLKEREQQFDLAEKLLKGKKILLADDDDHNLILAEMLLKNWRTDYTLVKNGIEAITKLSSEKFDLVLLDIHMPEKDGVQVVKSMHSDNTAINYKTPAVALTANALKSDIHKYLKAGFDDYVIKPFKENELYNKLCNILGFKSEGIKKTNQEEPPMEEKLTETGDTFNVQELKKAAGNDNSFYNMMLDNFIKNAGIVLEAFNSSLEIKNWQEIGEKAHKAIPSFKFFGLTNLASNFEKIEDLALRKKHFEELPELTNQTIFQIEKVIEKAETAKTE</sequence>
<dbReference type="InterPro" id="IPR035965">
    <property type="entry name" value="PAS-like_dom_sf"/>
</dbReference>
<keyword evidence="18" id="KW-1185">Reference proteome</keyword>
<dbReference type="SMART" id="SM00388">
    <property type="entry name" value="HisKA"/>
    <property type="match status" value="1"/>
</dbReference>
<dbReference type="PANTHER" id="PTHR45339:SF1">
    <property type="entry name" value="HYBRID SIGNAL TRANSDUCTION HISTIDINE KINASE J"/>
    <property type="match status" value="1"/>
</dbReference>
<dbReference type="InterPro" id="IPR004358">
    <property type="entry name" value="Sig_transdc_His_kin-like_C"/>
</dbReference>
<keyword evidence="4" id="KW-1003">Cell membrane</keyword>
<evidence type="ECO:0000256" key="9">
    <source>
        <dbReference type="ARBA" id="ARBA00022989"/>
    </source>
</evidence>
<dbReference type="CDD" id="cd17546">
    <property type="entry name" value="REC_hyHK_CKI1_RcsC-like"/>
    <property type="match status" value="1"/>
</dbReference>
<evidence type="ECO:0000256" key="11">
    <source>
        <dbReference type="ARBA" id="ARBA00023136"/>
    </source>
</evidence>
<dbReference type="InterPro" id="IPR036097">
    <property type="entry name" value="HisK_dim/P_sf"/>
</dbReference>
<dbReference type="GO" id="GO:0005524">
    <property type="term" value="F:ATP binding"/>
    <property type="evidence" value="ECO:0007669"/>
    <property type="project" value="UniProtKB-KW"/>
</dbReference>
<dbReference type="InterPro" id="IPR036641">
    <property type="entry name" value="HPT_dom_sf"/>
</dbReference>
<keyword evidence="11" id="KW-0472">Membrane</keyword>
<evidence type="ECO:0000256" key="13">
    <source>
        <dbReference type="PROSITE-ProRule" id="PRU00169"/>
    </source>
</evidence>
<dbReference type="GO" id="GO:0000155">
    <property type="term" value="F:phosphorelay sensor kinase activity"/>
    <property type="evidence" value="ECO:0007669"/>
    <property type="project" value="InterPro"/>
</dbReference>
<dbReference type="SMART" id="SM00387">
    <property type="entry name" value="HATPase_c"/>
    <property type="match status" value="1"/>
</dbReference>
<dbReference type="Pfam" id="PF00072">
    <property type="entry name" value="Response_reg"/>
    <property type="match status" value="1"/>
</dbReference>
<feature type="modified residue" description="4-aspartylphosphate" evidence="13">
    <location>
        <position position="607"/>
    </location>
</feature>
<dbReference type="GO" id="GO:0005886">
    <property type="term" value="C:plasma membrane"/>
    <property type="evidence" value="ECO:0007669"/>
    <property type="project" value="UniProtKB-SubCell"/>
</dbReference>
<proteinExistence type="predicted"/>
<dbReference type="Pfam" id="PF02518">
    <property type="entry name" value="HATPase_c"/>
    <property type="match status" value="1"/>
</dbReference>
<evidence type="ECO:0000259" key="16">
    <source>
        <dbReference type="PROSITE" id="PS50894"/>
    </source>
</evidence>
<evidence type="ECO:0000256" key="2">
    <source>
        <dbReference type="ARBA" id="ARBA00004651"/>
    </source>
</evidence>
<dbReference type="PANTHER" id="PTHR45339">
    <property type="entry name" value="HYBRID SIGNAL TRANSDUCTION HISTIDINE KINASE J"/>
    <property type="match status" value="1"/>
</dbReference>
<gene>
    <name evidence="17" type="ORF">GM418_01095</name>
</gene>
<dbReference type="SUPFAM" id="SSF55785">
    <property type="entry name" value="PYP-like sensor domain (PAS domain)"/>
    <property type="match status" value="1"/>
</dbReference>
<organism evidence="17 18">
    <name type="scientific">Maribellus comscasis</name>
    <dbReference type="NCBI Taxonomy" id="2681766"/>
    <lineage>
        <taxon>Bacteria</taxon>
        <taxon>Pseudomonadati</taxon>
        <taxon>Bacteroidota</taxon>
        <taxon>Bacteroidia</taxon>
        <taxon>Marinilabiliales</taxon>
        <taxon>Prolixibacteraceae</taxon>
        <taxon>Maribellus</taxon>
    </lineage>
</organism>
<evidence type="ECO:0000256" key="12">
    <source>
        <dbReference type="PROSITE-ProRule" id="PRU00110"/>
    </source>
</evidence>
<keyword evidence="7" id="KW-0547">Nucleotide-binding</keyword>
<dbReference type="PROSITE" id="PS50110">
    <property type="entry name" value="RESPONSE_REGULATORY"/>
    <property type="match status" value="1"/>
</dbReference>
<evidence type="ECO:0000256" key="5">
    <source>
        <dbReference type="ARBA" id="ARBA00022553"/>
    </source>
</evidence>
<dbReference type="CDD" id="cd16922">
    <property type="entry name" value="HATPase_EvgS-ArcB-TorS-like"/>
    <property type="match status" value="1"/>
</dbReference>
<protein>
    <recommendedName>
        <fullName evidence="3">histidine kinase</fullName>
        <ecNumber evidence="3">2.7.13.3</ecNumber>
    </recommendedName>
</protein>
<comment type="catalytic activity">
    <reaction evidence="1">
        <text>ATP + protein L-histidine = ADP + protein N-phospho-L-histidine.</text>
        <dbReference type="EC" id="2.7.13.3"/>
    </reaction>
</comment>
<dbReference type="KEGG" id="mcos:GM418_01095"/>
<dbReference type="InterPro" id="IPR008207">
    <property type="entry name" value="Sig_transdc_His_kin_Hpt_dom"/>
</dbReference>
<evidence type="ECO:0000256" key="3">
    <source>
        <dbReference type="ARBA" id="ARBA00012438"/>
    </source>
</evidence>
<dbReference type="InterPro" id="IPR036890">
    <property type="entry name" value="HATPase_C_sf"/>
</dbReference>
<evidence type="ECO:0000256" key="1">
    <source>
        <dbReference type="ARBA" id="ARBA00000085"/>
    </source>
</evidence>
<keyword evidence="10" id="KW-0902">Two-component regulatory system</keyword>
<evidence type="ECO:0000259" key="14">
    <source>
        <dbReference type="PROSITE" id="PS50109"/>
    </source>
</evidence>
<evidence type="ECO:0000259" key="15">
    <source>
        <dbReference type="PROSITE" id="PS50110"/>
    </source>
</evidence>
<evidence type="ECO:0000256" key="7">
    <source>
        <dbReference type="ARBA" id="ARBA00022741"/>
    </source>
</evidence>
<accession>A0A6I6JJ56</accession>
<name>A0A6I6JJ56_9BACT</name>
<dbReference type="InterPro" id="IPR001789">
    <property type="entry name" value="Sig_transdc_resp-reg_receiver"/>
</dbReference>
<dbReference type="SUPFAM" id="SSF47384">
    <property type="entry name" value="Homodimeric domain of signal transducing histidine kinase"/>
    <property type="match status" value="1"/>
</dbReference>
<feature type="domain" description="Histidine kinase" evidence="14">
    <location>
        <begin position="313"/>
        <end position="534"/>
    </location>
</feature>
<evidence type="ECO:0000256" key="10">
    <source>
        <dbReference type="ARBA" id="ARBA00023012"/>
    </source>
</evidence>
<keyword evidence="5 13" id="KW-0597">Phosphoprotein</keyword>
<dbReference type="SUPFAM" id="SSF52172">
    <property type="entry name" value="CheY-like"/>
    <property type="match status" value="1"/>
</dbReference>
<dbReference type="Gene3D" id="1.20.120.160">
    <property type="entry name" value="HPT domain"/>
    <property type="match status" value="1"/>
</dbReference>
<dbReference type="Pfam" id="PF00512">
    <property type="entry name" value="HisKA"/>
    <property type="match status" value="1"/>
</dbReference>
<dbReference type="Proteomes" id="UP000428260">
    <property type="component" value="Chromosome"/>
</dbReference>
<dbReference type="RefSeq" id="WP_158862327.1">
    <property type="nucleotide sequence ID" value="NZ_CP046401.1"/>
</dbReference>
<feature type="modified residue" description="Phosphohistidine" evidence="12">
    <location>
        <position position="755"/>
    </location>
</feature>
<dbReference type="InterPro" id="IPR013656">
    <property type="entry name" value="PAS_4"/>
</dbReference>
<dbReference type="InterPro" id="IPR003661">
    <property type="entry name" value="HisK_dim/P_dom"/>
</dbReference>
<dbReference type="Pfam" id="PF08448">
    <property type="entry name" value="PAS_4"/>
    <property type="match status" value="1"/>
</dbReference>
<dbReference type="Gene3D" id="1.10.287.130">
    <property type="match status" value="1"/>
</dbReference>
<evidence type="ECO:0000256" key="4">
    <source>
        <dbReference type="ARBA" id="ARBA00022475"/>
    </source>
</evidence>
<dbReference type="PROSITE" id="PS50109">
    <property type="entry name" value="HIS_KIN"/>
    <property type="match status" value="1"/>
</dbReference>
<keyword evidence="6" id="KW-0812">Transmembrane</keyword>
<dbReference type="CDD" id="cd00082">
    <property type="entry name" value="HisKA"/>
    <property type="match status" value="1"/>
</dbReference>
<reference evidence="17 18" key="1">
    <citation type="submission" date="2019-11" db="EMBL/GenBank/DDBJ databases">
        <authorList>
            <person name="Zheng R.K."/>
            <person name="Sun C.M."/>
        </authorList>
    </citation>
    <scope>NUCLEOTIDE SEQUENCE [LARGE SCALE GENOMIC DNA]</scope>
    <source>
        <strain evidence="17 18">WC007</strain>
    </source>
</reference>
<dbReference type="SMART" id="SM00448">
    <property type="entry name" value="REC"/>
    <property type="match status" value="1"/>
</dbReference>
<evidence type="ECO:0000256" key="6">
    <source>
        <dbReference type="ARBA" id="ARBA00022692"/>
    </source>
</evidence>
<dbReference type="AlphaFoldDB" id="A0A6I6JJ56"/>
<evidence type="ECO:0000313" key="18">
    <source>
        <dbReference type="Proteomes" id="UP000428260"/>
    </source>
</evidence>
<evidence type="ECO:0000313" key="17">
    <source>
        <dbReference type="EMBL" id="QGY42301.1"/>
    </source>
</evidence>
<dbReference type="SUPFAM" id="SSF47226">
    <property type="entry name" value="Histidine-containing phosphotransfer domain, HPT domain"/>
    <property type="match status" value="1"/>
</dbReference>
<keyword evidence="8" id="KW-0067">ATP-binding</keyword>
<dbReference type="Gene3D" id="3.30.450.20">
    <property type="entry name" value="PAS domain"/>
    <property type="match status" value="1"/>
</dbReference>
<dbReference type="EMBL" id="CP046401">
    <property type="protein sequence ID" value="QGY42301.1"/>
    <property type="molecule type" value="Genomic_DNA"/>
</dbReference>
<keyword evidence="9" id="KW-1133">Transmembrane helix</keyword>
<dbReference type="SUPFAM" id="SSF55874">
    <property type="entry name" value="ATPase domain of HSP90 chaperone/DNA topoisomerase II/histidine kinase"/>
    <property type="match status" value="1"/>
</dbReference>
<dbReference type="FunFam" id="3.30.565.10:FF:000010">
    <property type="entry name" value="Sensor histidine kinase RcsC"/>
    <property type="match status" value="1"/>
</dbReference>